<dbReference type="EMBL" id="PQIB02000012">
    <property type="protein sequence ID" value="RLM78731.1"/>
    <property type="molecule type" value="Genomic_DNA"/>
</dbReference>
<dbReference type="Proteomes" id="UP000275267">
    <property type="component" value="Unassembled WGS sequence"/>
</dbReference>
<dbReference type="PANTHER" id="PTHR33170">
    <property type="entry name" value="DUF4283 DOMAIN-CONTAINING PROTEIN-RELATED"/>
    <property type="match status" value="1"/>
</dbReference>
<comment type="caution">
    <text evidence="1">The sequence shown here is derived from an EMBL/GenBank/DDBJ whole genome shotgun (WGS) entry which is preliminary data.</text>
</comment>
<sequence>MPGQGFYSIHIPTDKEEKTKEVLGIMIIEYGMVTADCIGKELRHLFKGISKWSIKKMNEDNQYLITFPSESIREQFSRFRGFDFQTSIVKAKVIPTEMSYGADDNLDVVRVKAFNLPPNAKNVEIIMEVAYLVGDPEEVDTTSLKKPWPFRIKPVCRDAFQVRGETQIFFNGKVTELNGKWRIWVKRLPKMITRVSSIEGKIKRMRKRRKKKRVNMLQVRRRGVPKMVMVAQKLWAPRRKVVTQIPTRNKR</sequence>
<keyword evidence="2" id="KW-1185">Reference proteome</keyword>
<reference evidence="2" key="1">
    <citation type="journal article" date="2019" name="Nat. Commun.">
        <title>The genome of broomcorn millet.</title>
        <authorList>
            <person name="Zou C."/>
            <person name="Miki D."/>
            <person name="Li D."/>
            <person name="Tang Q."/>
            <person name="Xiao L."/>
            <person name="Rajput S."/>
            <person name="Deng P."/>
            <person name="Jia W."/>
            <person name="Huang R."/>
            <person name="Zhang M."/>
            <person name="Sun Y."/>
            <person name="Hu J."/>
            <person name="Fu X."/>
            <person name="Schnable P.S."/>
            <person name="Li F."/>
            <person name="Zhang H."/>
            <person name="Feng B."/>
            <person name="Zhu X."/>
            <person name="Liu R."/>
            <person name="Schnable J.C."/>
            <person name="Zhu J.-K."/>
            <person name="Zhang H."/>
        </authorList>
    </citation>
    <scope>NUCLEOTIDE SEQUENCE [LARGE SCALE GENOMIC DNA]</scope>
</reference>
<protein>
    <submittedName>
        <fullName evidence="1">Uncharacterized protein</fullName>
    </submittedName>
</protein>
<dbReference type="PANTHER" id="PTHR33170:SF51">
    <property type="entry name" value="CCHC-TYPE DOMAIN-CONTAINING PROTEIN"/>
    <property type="match status" value="1"/>
</dbReference>
<gene>
    <name evidence="1" type="ORF">C2845_PM12G09960</name>
</gene>
<dbReference type="STRING" id="4540.A0A3L6QDE4"/>
<dbReference type="AlphaFoldDB" id="A0A3L6QDE4"/>
<accession>A0A3L6QDE4</accession>
<proteinExistence type="predicted"/>
<dbReference type="OrthoDB" id="721462at2759"/>
<organism evidence="1 2">
    <name type="scientific">Panicum miliaceum</name>
    <name type="common">Proso millet</name>
    <name type="synonym">Broomcorn millet</name>
    <dbReference type="NCBI Taxonomy" id="4540"/>
    <lineage>
        <taxon>Eukaryota</taxon>
        <taxon>Viridiplantae</taxon>
        <taxon>Streptophyta</taxon>
        <taxon>Embryophyta</taxon>
        <taxon>Tracheophyta</taxon>
        <taxon>Spermatophyta</taxon>
        <taxon>Magnoliopsida</taxon>
        <taxon>Liliopsida</taxon>
        <taxon>Poales</taxon>
        <taxon>Poaceae</taxon>
        <taxon>PACMAD clade</taxon>
        <taxon>Panicoideae</taxon>
        <taxon>Panicodae</taxon>
        <taxon>Paniceae</taxon>
        <taxon>Panicinae</taxon>
        <taxon>Panicum</taxon>
        <taxon>Panicum sect. Panicum</taxon>
    </lineage>
</organism>
<name>A0A3L6QDE4_PANMI</name>
<evidence type="ECO:0000313" key="1">
    <source>
        <dbReference type="EMBL" id="RLM78731.1"/>
    </source>
</evidence>
<evidence type="ECO:0000313" key="2">
    <source>
        <dbReference type="Proteomes" id="UP000275267"/>
    </source>
</evidence>